<comment type="caution">
    <text evidence="4">The sequence shown here is derived from an EMBL/GenBank/DDBJ whole genome shotgun (WGS) entry which is preliminary data.</text>
</comment>
<keyword evidence="5" id="KW-1185">Reference proteome</keyword>
<evidence type="ECO:0000256" key="2">
    <source>
        <dbReference type="RuleBase" id="RU361220"/>
    </source>
</evidence>
<dbReference type="Proteomes" id="UP000642571">
    <property type="component" value="Unassembled WGS sequence"/>
</dbReference>
<evidence type="ECO:0000256" key="3">
    <source>
        <dbReference type="SAM" id="SignalP"/>
    </source>
</evidence>
<dbReference type="Gene3D" id="2.115.10.20">
    <property type="entry name" value="Glycosyl hydrolase domain, family 43"/>
    <property type="match status" value="1"/>
</dbReference>
<keyword evidence="3" id="KW-0732">Signal</keyword>
<comment type="similarity">
    <text evidence="1 2">Belongs to the glycosyl hydrolase 68 family.</text>
</comment>
<evidence type="ECO:0000313" key="4">
    <source>
        <dbReference type="EMBL" id="GGD15876.1"/>
    </source>
</evidence>
<name>A0ABQ1Q7M0_9BACI</name>
<sequence>MKNFLSILKRKAVVTTALATTLVAGSLSTQVQAEVDEDTSVWSWEQADKIERTDENTAPQISEEEIKDIAPDLHVWDTWPLRNRDGSVARVNGYKVIFSLTAKKEGVTPSERHGIAKIRYFYSKDGKSWEMGGLAYDPEQALGSRQWAGSAMIDDGKVNLFYTATGRKSNETKTYEQRLAKVSADIETNKDGVELTSNGDHEILLEADGEHYQTLEQSEGKGVIYSFRDPWFFQDPKSGEEYLVFEGNSAGTASEQTCQPANYGSESFQQTHDAPEDAKLYNGAVGIAKKGEDLSDWNLQKPILEADCVNQQLERPHFMVKGNQYYLFTITHKFTFAPQITAPDGLYGFTSDSLHGDYKPLNDSGLVIANPENDPLQAYSWVVLPHGEVSSFVNKYNTEDGEQKFGGTLAPTLKLSVHKDETKIVNESKFPKIK</sequence>
<feature type="signal peptide" evidence="3">
    <location>
        <begin position="1"/>
        <end position="33"/>
    </location>
</feature>
<dbReference type="Pfam" id="PF02435">
    <property type="entry name" value="Glyco_hydro_68"/>
    <property type="match status" value="1"/>
</dbReference>
<dbReference type="RefSeq" id="WP_188654139.1">
    <property type="nucleotide sequence ID" value="NZ_BMIN01000010.1"/>
</dbReference>
<evidence type="ECO:0000313" key="5">
    <source>
        <dbReference type="Proteomes" id="UP000642571"/>
    </source>
</evidence>
<dbReference type="InterPro" id="IPR023296">
    <property type="entry name" value="Glyco_hydro_beta-prop_sf"/>
</dbReference>
<gene>
    <name evidence="4" type="primary">sacB2</name>
    <name evidence="4" type="ORF">GCM10011389_24490</name>
</gene>
<dbReference type="EMBL" id="BMIN01000010">
    <property type="protein sequence ID" value="GGD15876.1"/>
    <property type="molecule type" value="Genomic_DNA"/>
</dbReference>
<organism evidence="4 5">
    <name type="scientific">Pontibacillus salipaludis</name>
    <dbReference type="NCBI Taxonomy" id="1697394"/>
    <lineage>
        <taxon>Bacteria</taxon>
        <taxon>Bacillati</taxon>
        <taxon>Bacillota</taxon>
        <taxon>Bacilli</taxon>
        <taxon>Bacillales</taxon>
        <taxon>Bacillaceae</taxon>
        <taxon>Pontibacillus</taxon>
    </lineage>
</organism>
<evidence type="ECO:0000256" key="1">
    <source>
        <dbReference type="ARBA" id="ARBA00006775"/>
    </source>
</evidence>
<feature type="chain" id="PRO_5045944045" evidence="3">
    <location>
        <begin position="34"/>
        <end position="434"/>
    </location>
</feature>
<accession>A0ABQ1Q7M0</accession>
<dbReference type="CDD" id="cd08997">
    <property type="entry name" value="GH68"/>
    <property type="match status" value="1"/>
</dbReference>
<dbReference type="InterPro" id="IPR003469">
    <property type="entry name" value="Glyco_hydro_68"/>
</dbReference>
<dbReference type="SUPFAM" id="SSF75005">
    <property type="entry name" value="Arabinanase/levansucrase/invertase"/>
    <property type="match status" value="1"/>
</dbReference>
<keyword evidence="4" id="KW-0378">Hydrolase</keyword>
<protein>
    <submittedName>
        <fullName evidence="4">Glycoside hydrolase 68 family protein</fullName>
    </submittedName>
</protein>
<proteinExistence type="inferred from homology"/>
<reference evidence="5" key="1">
    <citation type="journal article" date="2019" name="Int. J. Syst. Evol. Microbiol.">
        <title>The Global Catalogue of Microorganisms (GCM) 10K type strain sequencing project: providing services to taxonomists for standard genome sequencing and annotation.</title>
        <authorList>
            <consortium name="The Broad Institute Genomics Platform"/>
            <consortium name="The Broad Institute Genome Sequencing Center for Infectious Disease"/>
            <person name="Wu L."/>
            <person name="Ma J."/>
        </authorList>
    </citation>
    <scope>NUCLEOTIDE SEQUENCE [LARGE SCALE GENOMIC DNA]</scope>
    <source>
        <strain evidence="5">CGMCC 1.15353</strain>
    </source>
</reference>
<dbReference type="GO" id="GO:0016787">
    <property type="term" value="F:hydrolase activity"/>
    <property type="evidence" value="ECO:0007669"/>
    <property type="project" value="UniProtKB-KW"/>
</dbReference>